<dbReference type="EMBL" id="JACHIK010000005">
    <property type="protein sequence ID" value="MBB5042639.1"/>
    <property type="molecule type" value="Genomic_DNA"/>
</dbReference>
<dbReference type="PANTHER" id="PTHR30483:SF6">
    <property type="entry name" value="PERIPLASMIC BINDING PROTEIN OF ABC TRANSPORTER FOR NATURAL AMINO ACIDS"/>
    <property type="match status" value="1"/>
</dbReference>
<evidence type="ECO:0000313" key="3">
    <source>
        <dbReference type="Proteomes" id="UP000535406"/>
    </source>
</evidence>
<dbReference type="Proteomes" id="UP000535406">
    <property type="component" value="Unassembled WGS sequence"/>
</dbReference>
<dbReference type="RefSeq" id="WP_184143713.1">
    <property type="nucleotide sequence ID" value="NZ_JACHIK010000005.1"/>
</dbReference>
<dbReference type="InterPro" id="IPR051010">
    <property type="entry name" value="BCAA_transport"/>
</dbReference>
<comment type="caution">
    <text evidence="2">The sequence shown here is derived from an EMBL/GenBank/DDBJ whole genome shotgun (WGS) entry which is preliminary data.</text>
</comment>
<evidence type="ECO:0000313" key="2">
    <source>
        <dbReference type="EMBL" id="MBB5042639.1"/>
    </source>
</evidence>
<proteinExistence type="predicted"/>
<dbReference type="PANTHER" id="PTHR30483">
    <property type="entry name" value="LEUCINE-SPECIFIC-BINDING PROTEIN"/>
    <property type="match status" value="1"/>
</dbReference>
<keyword evidence="1" id="KW-0029">Amino-acid transport</keyword>
<sequence length="373" mass="37603">MRLLSYYARIAGVCTLVLGVLTGCQSGSTPDVLASAKQESSGTVSGAPANIDAASAHVAFFIDRSTAGAAGDYRDGAALAVKELGAGKLSLTVEDVAAGSADAAGQVQKAAAGGVKFFIGSPSLAEAVATGAKGSPFVLLASEPVGDGVSIISDEIDGLIEVASYAAGAGRTQIMAVAARPLSDAQAQRLRDGIKKAGATLVDIVTDPGSTAGKKSLARLGDVQAVLLIGADAPKVIAPILRQGGALPADVPFLGTGTWPAESYAEPALEGSLLALVDQTALKRISTRFQEAYGRALSLEAAYAFDAVAVAAGIARAKGEQGLTPEALHATSGFAGATGVFRFDANGRAERRFAIYRLTRGKPSLLDAAPSVF</sequence>
<protein>
    <submittedName>
        <fullName evidence="2">ABC-type branched-subunit amino acid transport system substrate-binding protein</fullName>
    </submittedName>
</protein>
<reference evidence="2 3" key="1">
    <citation type="submission" date="2020-08" db="EMBL/GenBank/DDBJ databases">
        <title>Genomic Encyclopedia of Type Strains, Phase IV (KMG-IV): sequencing the most valuable type-strain genomes for metagenomic binning, comparative biology and taxonomic classification.</title>
        <authorList>
            <person name="Goeker M."/>
        </authorList>
    </citation>
    <scope>NUCLEOTIDE SEQUENCE [LARGE SCALE GENOMIC DNA]</scope>
    <source>
        <strain evidence="2 3">DSM 21319</strain>
    </source>
</reference>
<name>A0A7W7YUJ0_9HYPH</name>
<gene>
    <name evidence="2" type="ORF">HNQ66_002035</name>
</gene>
<dbReference type="PROSITE" id="PS51257">
    <property type="entry name" value="PROKAR_LIPOPROTEIN"/>
    <property type="match status" value="1"/>
</dbReference>
<keyword evidence="1" id="KW-0813">Transport</keyword>
<dbReference type="InterPro" id="IPR028082">
    <property type="entry name" value="Peripla_BP_I"/>
</dbReference>
<dbReference type="GO" id="GO:0006865">
    <property type="term" value="P:amino acid transport"/>
    <property type="evidence" value="ECO:0007669"/>
    <property type="project" value="UniProtKB-KW"/>
</dbReference>
<dbReference type="AlphaFoldDB" id="A0A7W7YUJ0"/>
<accession>A0A7W7YUJ0</accession>
<keyword evidence="3" id="KW-1185">Reference proteome</keyword>
<dbReference type="SUPFAM" id="SSF53822">
    <property type="entry name" value="Periplasmic binding protein-like I"/>
    <property type="match status" value="1"/>
</dbReference>
<organism evidence="2 3">
    <name type="scientific">Shinella fusca</name>
    <dbReference type="NCBI Taxonomy" id="544480"/>
    <lineage>
        <taxon>Bacteria</taxon>
        <taxon>Pseudomonadati</taxon>
        <taxon>Pseudomonadota</taxon>
        <taxon>Alphaproteobacteria</taxon>
        <taxon>Hyphomicrobiales</taxon>
        <taxon>Rhizobiaceae</taxon>
        <taxon>Shinella</taxon>
    </lineage>
</organism>
<dbReference type="Gene3D" id="3.40.50.2300">
    <property type="match status" value="2"/>
</dbReference>
<evidence type="ECO:0000256" key="1">
    <source>
        <dbReference type="ARBA" id="ARBA00022970"/>
    </source>
</evidence>